<dbReference type="AlphaFoldDB" id="A0A3S1CGU8"/>
<gene>
    <name evidence="1" type="ORF">DSM106972_055130</name>
</gene>
<dbReference type="EMBL" id="RSCL01000014">
    <property type="protein sequence ID" value="RUT03205.1"/>
    <property type="molecule type" value="Genomic_DNA"/>
</dbReference>
<organism evidence="1 2">
    <name type="scientific">Dulcicalothrix desertica PCC 7102</name>
    <dbReference type="NCBI Taxonomy" id="232991"/>
    <lineage>
        <taxon>Bacteria</taxon>
        <taxon>Bacillati</taxon>
        <taxon>Cyanobacteriota</taxon>
        <taxon>Cyanophyceae</taxon>
        <taxon>Nostocales</taxon>
        <taxon>Calotrichaceae</taxon>
        <taxon>Dulcicalothrix</taxon>
    </lineage>
</organism>
<dbReference type="OrthoDB" id="423921at2"/>
<reference evidence="1" key="1">
    <citation type="submission" date="2018-12" db="EMBL/GenBank/DDBJ databases">
        <authorList>
            <person name="Will S."/>
            <person name="Neumann-Schaal M."/>
            <person name="Henke P."/>
        </authorList>
    </citation>
    <scope>NUCLEOTIDE SEQUENCE</scope>
    <source>
        <strain evidence="1">PCC 7102</strain>
    </source>
</reference>
<accession>A0A3S1CGU8</accession>
<comment type="caution">
    <text evidence="1">The sequence shown here is derived from an EMBL/GenBank/DDBJ whole genome shotgun (WGS) entry which is preliminary data.</text>
</comment>
<keyword evidence="2" id="KW-1185">Reference proteome</keyword>
<dbReference type="Proteomes" id="UP000271624">
    <property type="component" value="Unassembled WGS sequence"/>
</dbReference>
<name>A0A3S1CGU8_9CYAN</name>
<evidence type="ECO:0000313" key="1">
    <source>
        <dbReference type="EMBL" id="RUT03205.1"/>
    </source>
</evidence>
<protein>
    <recommendedName>
        <fullName evidence="3">N-acetyltransferase domain-containing protein</fullName>
    </recommendedName>
</protein>
<reference evidence="1" key="2">
    <citation type="journal article" date="2019" name="Genome Biol. Evol.">
        <title>Day and night: Metabolic profiles and evolutionary relationships of six axenic non-marine cyanobacteria.</title>
        <authorList>
            <person name="Will S.E."/>
            <person name="Henke P."/>
            <person name="Boedeker C."/>
            <person name="Huang S."/>
            <person name="Brinkmann H."/>
            <person name="Rohde M."/>
            <person name="Jarek M."/>
            <person name="Friedl T."/>
            <person name="Seufert S."/>
            <person name="Schumacher M."/>
            <person name="Overmann J."/>
            <person name="Neumann-Schaal M."/>
            <person name="Petersen J."/>
        </authorList>
    </citation>
    <scope>NUCLEOTIDE SEQUENCE [LARGE SCALE GENOMIC DNA]</scope>
    <source>
        <strain evidence="1">PCC 7102</strain>
    </source>
</reference>
<proteinExistence type="predicted"/>
<evidence type="ECO:0008006" key="3">
    <source>
        <dbReference type="Google" id="ProtNLM"/>
    </source>
</evidence>
<sequence>MFLSIQQLDEINARACALWHYEAPLNFYNLNPDEIEQNVQYFLDPQNNFYGIFEKLEFIGFCSFGEDGQVDGGNYSALALDIGMGIRPDLTGQDRGNYGSCVLSVLNLW</sequence>
<evidence type="ECO:0000313" key="2">
    <source>
        <dbReference type="Proteomes" id="UP000271624"/>
    </source>
</evidence>
<dbReference type="RefSeq" id="WP_127083781.1">
    <property type="nucleotide sequence ID" value="NZ_RSCL01000014.1"/>
</dbReference>